<evidence type="ECO:0000256" key="6">
    <source>
        <dbReference type="ARBA" id="ARBA00022989"/>
    </source>
</evidence>
<evidence type="ECO:0000256" key="7">
    <source>
        <dbReference type="ARBA" id="ARBA00023136"/>
    </source>
</evidence>
<reference evidence="11 12" key="1">
    <citation type="journal article" date="2022" name="Nat. Genet.">
        <title>Improved pea reference genome and pan-genome highlight genomic features and evolutionary characteristics.</title>
        <authorList>
            <person name="Yang T."/>
            <person name="Liu R."/>
            <person name="Luo Y."/>
            <person name="Hu S."/>
            <person name="Wang D."/>
            <person name="Wang C."/>
            <person name="Pandey M.K."/>
            <person name="Ge S."/>
            <person name="Xu Q."/>
            <person name="Li N."/>
            <person name="Li G."/>
            <person name="Huang Y."/>
            <person name="Saxena R.K."/>
            <person name="Ji Y."/>
            <person name="Li M."/>
            <person name="Yan X."/>
            <person name="He Y."/>
            <person name="Liu Y."/>
            <person name="Wang X."/>
            <person name="Xiang C."/>
            <person name="Varshney R.K."/>
            <person name="Ding H."/>
            <person name="Gao S."/>
            <person name="Zong X."/>
        </authorList>
    </citation>
    <scope>NUCLEOTIDE SEQUENCE [LARGE SCALE GENOMIC DNA]</scope>
    <source>
        <strain evidence="11 12">cv. Zhongwan 6</strain>
    </source>
</reference>
<dbReference type="GO" id="GO:0016020">
    <property type="term" value="C:membrane"/>
    <property type="evidence" value="ECO:0007669"/>
    <property type="project" value="UniProtKB-SubCell"/>
</dbReference>
<dbReference type="Gramene" id="Psat04G0292500-T5">
    <property type="protein sequence ID" value="KAI5418485.1"/>
    <property type="gene ID" value="KIW84_042925"/>
</dbReference>
<keyword evidence="12" id="KW-1185">Reference proteome</keyword>
<comment type="subcellular location">
    <subcellularLocation>
        <location evidence="1">Membrane</location>
        <topology evidence="1">Multi-pass membrane protein</topology>
    </subcellularLocation>
</comment>
<dbReference type="PROSITE" id="PS50920">
    <property type="entry name" value="SOLCAR"/>
    <property type="match status" value="1"/>
</dbReference>
<dbReference type="PANTHER" id="PTHR45683">
    <property type="entry name" value="MITOCHONDRIAL NICOTINAMIDE ADENINE DINUCLEOTIDE TRANSPORTER 1-RELATED-RELATED"/>
    <property type="match status" value="1"/>
</dbReference>
<organism evidence="11 12">
    <name type="scientific">Pisum sativum</name>
    <name type="common">Garden pea</name>
    <name type="synonym">Lathyrus oleraceus</name>
    <dbReference type="NCBI Taxonomy" id="3888"/>
    <lineage>
        <taxon>Eukaryota</taxon>
        <taxon>Viridiplantae</taxon>
        <taxon>Streptophyta</taxon>
        <taxon>Embryophyta</taxon>
        <taxon>Tracheophyta</taxon>
        <taxon>Spermatophyta</taxon>
        <taxon>Magnoliopsida</taxon>
        <taxon>eudicotyledons</taxon>
        <taxon>Gunneridae</taxon>
        <taxon>Pentapetalae</taxon>
        <taxon>rosids</taxon>
        <taxon>fabids</taxon>
        <taxon>Fabales</taxon>
        <taxon>Fabaceae</taxon>
        <taxon>Papilionoideae</taxon>
        <taxon>50 kb inversion clade</taxon>
        <taxon>NPAAA clade</taxon>
        <taxon>Hologalegina</taxon>
        <taxon>IRL clade</taxon>
        <taxon>Fabeae</taxon>
        <taxon>Lathyrus</taxon>
    </lineage>
</organism>
<comment type="similarity">
    <text evidence="2 9">Belongs to the mitochondrial carrier (TC 2.A.29) family.</text>
</comment>
<dbReference type="Pfam" id="PF00153">
    <property type="entry name" value="Mito_carr"/>
    <property type="match status" value="1"/>
</dbReference>
<evidence type="ECO:0000256" key="4">
    <source>
        <dbReference type="ARBA" id="ARBA00022692"/>
    </source>
</evidence>
<dbReference type="SUPFAM" id="SSF103506">
    <property type="entry name" value="Mitochondrial carrier"/>
    <property type="match status" value="1"/>
</dbReference>
<evidence type="ECO:0000256" key="2">
    <source>
        <dbReference type="ARBA" id="ARBA00006375"/>
    </source>
</evidence>
<dbReference type="GO" id="GO:0055085">
    <property type="term" value="P:transmembrane transport"/>
    <property type="evidence" value="ECO:0007669"/>
    <property type="project" value="InterPro"/>
</dbReference>
<dbReference type="Proteomes" id="UP001058974">
    <property type="component" value="Chromosome 4"/>
</dbReference>
<accession>A0A9D4XFW1</accession>
<comment type="caution">
    <text evidence="11">The sequence shown here is derived from an EMBL/GenBank/DDBJ whole genome shotgun (WGS) entry which is preliminary data.</text>
</comment>
<proteinExistence type="inferred from homology"/>
<feature type="chain" id="PRO_5039060358" evidence="10">
    <location>
        <begin position="21"/>
        <end position="112"/>
    </location>
</feature>
<evidence type="ECO:0000256" key="8">
    <source>
        <dbReference type="PROSITE-ProRule" id="PRU00282"/>
    </source>
</evidence>
<keyword evidence="5" id="KW-0677">Repeat</keyword>
<evidence type="ECO:0000256" key="5">
    <source>
        <dbReference type="ARBA" id="ARBA00022737"/>
    </source>
</evidence>
<dbReference type="AlphaFoldDB" id="A0A9D4XFW1"/>
<keyword evidence="4 8" id="KW-0812">Transmembrane</keyword>
<dbReference type="GO" id="GO:0006862">
    <property type="term" value="P:nucleotide transport"/>
    <property type="evidence" value="ECO:0007669"/>
    <property type="project" value="InterPro"/>
</dbReference>
<evidence type="ECO:0000313" key="12">
    <source>
        <dbReference type="Proteomes" id="UP001058974"/>
    </source>
</evidence>
<name>A0A9D4XFW1_PEA</name>
<evidence type="ECO:0000313" key="11">
    <source>
        <dbReference type="EMBL" id="KAI5418485.1"/>
    </source>
</evidence>
<feature type="signal peptide" evidence="10">
    <location>
        <begin position="1"/>
        <end position="20"/>
    </location>
</feature>
<keyword evidence="7 8" id="KW-0472">Membrane</keyword>
<dbReference type="EMBL" id="JAMSHJ010000004">
    <property type="protein sequence ID" value="KAI5418485.1"/>
    <property type="molecule type" value="Genomic_DNA"/>
</dbReference>
<sequence length="112" mass="12700">MNGVKTVILVSFTCYQVCLCANPVWMVKTRLQLQTPLQPTRPYSGLYDAFRTIVREEGFSALFRGIVPGLFLVAQGVIHVTAYQELRKTLVHFKTKGSNIQHQNPDKILVSY</sequence>
<gene>
    <name evidence="11" type="ORF">KIW84_042925</name>
</gene>
<dbReference type="InterPro" id="IPR018108">
    <property type="entry name" value="MCP_transmembrane"/>
</dbReference>
<keyword evidence="3 9" id="KW-0813">Transport</keyword>
<evidence type="ECO:0000256" key="3">
    <source>
        <dbReference type="ARBA" id="ARBA00022448"/>
    </source>
</evidence>
<evidence type="ECO:0000256" key="1">
    <source>
        <dbReference type="ARBA" id="ARBA00004141"/>
    </source>
</evidence>
<keyword evidence="6" id="KW-1133">Transmembrane helix</keyword>
<protein>
    <submittedName>
        <fullName evidence="11">Folate transporter 1</fullName>
    </submittedName>
</protein>
<dbReference type="Gene3D" id="1.50.40.10">
    <property type="entry name" value="Mitochondrial carrier domain"/>
    <property type="match status" value="1"/>
</dbReference>
<dbReference type="InterPro" id="IPR044712">
    <property type="entry name" value="SLC25A32-like"/>
</dbReference>
<dbReference type="InterPro" id="IPR023395">
    <property type="entry name" value="MCP_dom_sf"/>
</dbReference>
<evidence type="ECO:0000256" key="9">
    <source>
        <dbReference type="RuleBase" id="RU000488"/>
    </source>
</evidence>
<keyword evidence="10" id="KW-0732">Signal</keyword>
<evidence type="ECO:0000256" key="10">
    <source>
        <dbReference type="SAM" id="SignalP"/>
    </source>
</evidence>
<feature type="repeat" description="Solcar" evidence="8">
    <location>
        <begin position="1"/>
        <end position="89"/>
    </location>
</feature>